<evidence type="ECO:0000256" key="1">
    <source>
        <dbReference type="SAM" id="Phobius"/>
    </source>
</evidence>
<feature type="transmembrane region" description="Helical" evidence="1">
    <location>
        <begin position="194"/>
        <end position="216"/>
    </location>
</feature>
<evidence type="ECO:0008006" key="4">
    <source>
        <dbReference type="Google" id="ProtNLM"/>
    </source>
</evidence>
<proteinExistence type="predicted"/>
<dbReference type="Proteomes" id="UP001375240">
    <property type="component" value="Unassembled WGS sequence"/>
</dbReference>
<sequence>MEALLPSQLRQLLVQETPAPRPLLHTTPTVFTTIDLAPAFLALLYSGILLSYAARSFRSYRKGHKEIIIVHSLSGITELAQFYLPTHTSRTAVPISAVLLCSIQSATNLVLVRKLHRGNPALVRPVYQAGALLRLALILAAYHLNSHSLYHDTIVVIHAFAYTRLICYLLTTTSTFSESEVPEYDCARKRSNEVGISVAQTYTAAVYGAALLAMGHMELRCAGVAFLVLVGLIIRIEGWVAVRMRRAASGKISRRGAWDSVAWALYWVGICRLSVLCEMDRRFS</sequence>
<feature type="transmembrane region" description="Helical" evidence="1">
    <location>
        <begin position="222"/>
        <end position="242"/>
    </location>
</feature>
<keyword evidence="3" id="KW-1185">Reference proteome</keyword>
<reference evidence="2 3" key="1">
    <citation type="submission" date="2019-10" db="EMBL/GenBank/DDBJ databases">
        <authorList>
            <person name="Palmer J.M."/>
        </authorList>
    </citation>
    <scope>NUCLEOTIDE SEQUENCE [LARGE SCALE GENOMIC DNA]</scope>
    <source>
        <strain evidence="2 3">TWF696</strain>
    </source>
</reference>
<protein>
    <recommendedName>
        <fullName evidence="4">Polyprenol reductase</fullName>
    </recommendedName>
</protein>
<keyword evidence="1" id="KW-1133">Transmembrane helix</keyword>
<keyword evidence="1" id="KW-0472">Membrane</keyword>
<accession>A0AAV9U8C7</accession>
<name>A0AAV9U8C7_9PEZI</name>
<dbReference type="AlphaFoldDB" id="A0AAV9U8C7"/>
<feature type="transmembrane region" description="Helical" evidence="1">
    <location>
        <begin position="36"/>
        <end position="55"/>
    </location>
</feature>
<organism evidence="2 3">
    <name type="scientific">Orbilia brochopaga</name>
    <dbReference type="NCBI Taxonomy" id="3140254"/>
    <lineage>
        <taxon>Eukaryota</taxon>
        <taxon>Fungi</taxon>
        <taxon>Dikarya</taxon>
        <taxon>Ascomycota</taxon>
        <taxon>Pezizomycotina</taxon>
        <taxon>Orbiliomycetes</taxon>
        <taxon>Orbiliales</taxon>
        <taxon>Orbiliaceae</taxon>
        <taxon>Orbilia</taxon>
    </lineage>
</organism>
<keyword evidence="1" id="KW-0812">Transmembrane</keyword>
<evidence type="ECO:0000313" key="2">
    <source>
        <dbReference type="EMBL" id="KAK6337800.1"/>
    </source>
</evidence>
<comment type="caution">
    <text evidence="2">The sequence shown here is derived from an EMBL/GenBank/DDBJ whole genome shotgun (WGS) entry which is preliminary data.</text>
</comment>
<gene>
    <name evidence="2" type="ORF">TWF696_001280</name>
</gene>
<evidence type="ECO:0000313" key="3">
    <source>
        <dbReference type="Proteomes" id="UP001375240"/>
    </source>
</evidence>
<dbReference type="EMBL" id="JAVHNQ010000010">
    <property type="protein sequence ID" value="KAK6337800.1"/>
    <property type="molecule type" value="Genomic_DNA"/>
</dbReference>